<dbReference type="Pfam" id="PF21130">
    <property type="entry name" value="YgfZ_barrel"/>
    <property type="match status" value="1"/>
</dbReference>
<evidence type="ECO:0000259" key="2">
    <source>
        <dbReference type="Pfam" id="PF21130"/>
    </source>
</evidence>
<evidence type="ECO:0000313" key="4">
    <source>
        <dbReference type="Proteomes" id="UP000253999"/>
    </source>
</evidence>
<name>A0A369ZHJ2_HAEPH</name>
<dbReference type="Pfam" id="PF01571">
    <property type="entry name" value="GCV_T"/>
    <property type="match status" value="1"/>
</dbReference>
<dbReference type="InterPro" id="IPR017703">
    <property type="entry name" value="YgfZ/GCV_T_CS"/>
</dbReference>
<dbReference type="SUPFAM" id="SSF101790">
    <property type="entry name" value="Aminomethyltransferase beta-barrel domain"/>
    <property type="match status" value="1"/>
</dbReference>
<sequence>MKCECNQISKIYPELCVLLEQYRLIEIAGVDAEKYLQGQLTCDVANLEIGSHTLTCHCDPKGKMSALFRLYRASQEQFFAIIHQDLLPEALTQLKKYAVFSKVTFTELDTKLYGVTSGEILAKLHENSTALVFSQGQKRAIVWGKILETNGSAKLWDLIDIQDGLPILLKANQFELIPQAANLQAIENAISFTKGCYIGQETVARAKYRGANKRAMFTLVGQVAGEITLPEIASSIEMQLGENWRATGTILSAVHYQDKLWLQVVMNKDVEREANFRVNGMALQICELPYSLEE</sequence>
<evidence type="ECO:0000259" key="1">
    <source>
        <dbReference type="Pfam" id="PF01571"/>
    </source>
</evidence>
<reference evidence="3 4" key="1">
    <citation type="submission" date="2018-05" db="EMBL/GenBank/DDBJ databases">
        <title>Draft Genome Sequences for a Diverse set of 7 Haemophilus Species.</title>
        <authorList>
            <person name="Nichols M."/>
            <person name="Topaz N."/>
            <person name="Wang X."/>
            <person name="Wang X."/>
            <person name="Boxrud D."/>
        </authorList>
    </citation>
    <scope>NUCLEOTIDE SEQUENCE [LARGE SCALE GENOMIC DNA]</scope>
    <source>
        <strain evidence="3 4">C2010039593</strain>
    </source>
</reference>
<feature type="domain" description="GCVT N-terminal" evidence="1">
    <location>
        <begin position="24"/>
        <end position="126"/>
    </location>
</feature>
<dbReference type="PANTHER" id="PTHR22602">
    <property type="entry name" value="TRANSFERASE CAF17, MITOCHONDRIAL-RELATED"/>
    <property type="match status" value="1"/>
</dbReference>
<gene>
    <name evidence="3" type="ORF">DPV98_03855</name>
</gene>
<dbReference type="Gene3D" id="3.30.70.1400">
    <property type="entry name" value="Aminomethyltransferase beta-barrel domains"/>
    <property type="match status" value="1"/>
</dbReference>
<dbReference type="AlphaFoldDB" id="A0A369ZHJ2"/>
<dbReference type="GO" id="GO:0016226">
    <property type="term" value="P:iron-sulfur cluster assembly"/>
    <property type="evidence" value="ECO:0007669"/>
    <property type="project" value="TreeGrafter"/>
</dbReference>
<comment type="caution">
    <text evidence="3">The sequence shown here is derived from an EMBL/GenBank/DDBJ whole genome shotgun (WGS) entry which is preliminary data.</text>
</comment>
<evidence type="ECO:0000313" key="3">
    <source>
        <dbReference type="EMBL" id="RDF04944.1"/>
    </source>
</evidence>
<dbReference type="EMBL" id="QEQD01000003">
    <property type="protein sequence ID" value="RDF04944.1"/>
    <property type="molecule type" value="Genomic_DNA"/>
</dbReference>
<dbReference type="InterPro" id="IPR048451">
    <property type="entry name" value="YgfZ_barrel"/>
</dbReference>
<dbReference type="InterPro" id="IPR045179">
    <property type="entry name" value="YgfZ/GcvT"/>
</dbReference>
<feature type="domain" description="tRNA-modifying protein YgfZ-like beta-barrel" evidence="2">
    <location>
        <begin position="212"/>
        <end position="279"/>
    </location>
</feature>
<dbReference type="RefSeq" id="WP_111312701.1">
    <property type="nucleotide sequence ID" value="NZ_JAUPSI010000023.1"/>
</dbReference>
<dbReference type="STRING" id="735.B0185_04490"/>
<dbReference type="InterPro" id="IPR006222">
    <property type="entry name" value="GCVT_N"/>
</dbReference>
<dbReference type="PANTHER" id="PTHR22602:SF0">
    <property type="entry name" value="TRANSFERASE CAF17, MITOCHONDRIAL-RELATED"/>
    <property type="match status" value="1"/>
</dbReference>
<dbReference type="Gene3D" id="2.40.30.160">
    <property type="match status" value="1"/>
</dbReference>
<dbReference type="Proteomes" id="UP000253999">
    <property type="component" value="Unassembled WGS sequence"/>
</dbReference>
<organism evidence="3 4">
    <name type="scientific">Haemophilus parahaemolyticus</name>
    <dbReference type="NCBI Taxonomy" id="735"/>
    <lineage>
        <taxon>Bacteria</taxon>
        <taxon>Pseudomonadati</taxon>
        <taxon>Pseudomonadota</taxon>
        <taxon>Gammaproteobacteria</taxon>
        <taxon>Pasteurellales</taxon>
        <taxon>Pasteurellaceae</taxon>
        <taxon>Haemophilus</taxon>
    </lineage>
</organism>
<dbReference type="SUPFAM" id="SSF103025">
    <property type="entry name" value="Folate-binding domain"/>
    <property type="match status" value="1"/>
</dbReference>
<proteinExistence type="predicted"/>
<dbReference type="InterPro" id="IPR029043">
    <property type="entry name" value="GcvT/YgfZ_C"/>
</dbReference>
<accession>A0A369ZHJ2</accession>
<dbReference type="NCBIfam" id="TIGR03317">
    <property type="entry name" value="ygfZ_signature"/>
    <property type="match status" value="1"/>
</dbReference>
<protein>
    <submittedName>
        <fullName evidence="3">Folate-binding protein</fullName>
    </submittedName>
</protein>